<evidence type="ECO:0000256" key="3">
    <source>
        <dbReference type="ARBA" id="ARBA00022776"/>
    </source>
</evidence>
<feature type="region of interest" description="Disordered" evidence="6">
    <location>
        <begin position="431"/>
        <end position="465"/>
    </location>
</feature>
<dbReference type="CDD" id="cd08366">
    <property type="entry name" value="APC10"/>
    <property type="match status" value="1"/>
</dbReference>
<dbReference type="InterPro" id="IPR008979">
    <property type="entry name" value="Galactose-bd-like_sf"/>
</dbReference>
<evidence type="ECO:0000256" key="5">
    <source>
        <dbReference type="ARBA" id="ARBA00023306"/>
    </source>
</evidence>
<feature type="compositionally biased region" description="Polar residues" evidence="6">
    <location>
        <begin position="567"/>
        <end position="578"/>
    </location>
</feature>
<feature type="compositionally biased region" description="Basic and acidic residues" evidence="6">
    <location>
        <begin position="546"/>
        <end position="559"/>
    </location>
</feature>
<dbReference type="AlphaFoldDB" id="A0A086K0F1"/>
<comment type="similarity">
    <text evidence="1">Belongs to the APC10 family.</text>
</comment>
<evidence type="ECO:0000256" key="6">
    <source>
        <dbReference type="SAM" id="MobiDB-lite"/>
    </source>
</evidence>
<organism evidence="8 9">
    <name type="scientific">Toxoplasma gondii GAB2-2007-GAL-DOM2</name>
    <dbReference type="NCBI Taxonomy" id="1130820"/>
    <lineage>
        <taxon>Eukaryota</taxon>
        <taxon>Sar</taxon>
        <taxon>Alveolata</taxon>
        <taxon>Apicomplexa</taxon>
        <taxon>Conoidasida</taxon>
        <taxon>Coccidia</taxon>
        <taxon>Eucoccidiorida</taxon>
        <taxon>Eimeriorina</taxon>
        <taxon>Sarcocystidae</taxon>
        <taxon>Toxoplasma</taxon>
    </lineage>
</organism>
<feature type="compositionally biased region" description="Low complexity" evidence="6">
    <location>
        <begin position="75"/>
        <end position="86"/>
    </location>
</feature>
<evidence type="ECO:0000313" key="8">
    <source>
        <dbReference type="EMBL" id="KFG37869.1"/>
    </source>
</evidence>
<name>A0A086K0F1_TOXGO</name>
<dbReference type="SMART" id="SM01337">
    <property type="entry name" value="APC10"/>
    <property type="match status" value="1"/>
</dbReference>
<dbReference type="PANTHER" id="PTHR12936:SF0">
    <property type="entry name" value="ANAPHASE-PROMOTING COMPLEX SUBUNIT 10"/>
    <property type="match status" value="1"/>
</dbReference>
<comment type="caution">
    <text evidence="8">The sequence shown here is derived from an EMBL/GenBank/DDBJ whole genome shotgun (WGS) entry which is preliminary data.</text>
</comment>
<dbReference type="VEuPathDB" id="ToxoDB:TGDOM2_203440"/>
<feature type="compositionally biased region" description="Polar residues" evidence="6">
    <location>
        <begin position="61"/>
        <end position="74"/>
    </location>
</feature>
<dbReference type="PROSITE" id="PS51284">
    <property type="entry name" value="DOC"/>
    <property type="match status" value="1"/>
</dbReference>
<gene>
    <name evidence="8" type="ORF">TGDOM2_203440</name>
</gene>
<feature type="compositionally biased region" description="Basic and acidic residues" evidence="6">
    <location>
        <begin position="1"/>
        <end position="10"/>
    </location>
</feature>
<reference evidence="8 9" key="1">
    <citation type="submission" date="2014-02" db="EMBL/GenBank/DDBJ databases">
        <authorList>
            <person name="Sibley D."/>
            <person name="Venepally P."/>
            <person name="Karamycheva S."/>
            <person name="Hadjithomas M."/>
            <person name="Khan A."/>
            <person name="Brunk B."/>
            <person name="Roos D."/>
            <person name="Caler E."/>
            <person name="Lorenzi H."/>
        </authorList>
    </citation>
    <scope>NUCLEOTIDE SEQUENCE [LARGE SCALE GENOMIC DNA]</scope>
    <source>
        <strain evidence="8 9">GAB2-2007-GAL-DOM2</strain>
    </source>
</reference>
<feature type="compositionally biased region" description="Acidic residues" evidence="6">
    <location>
        <begin position="494"/>
        <end position="529"/>
    </location>
</feature>
<dbReference type="GO" id="GO:0051301">
    <property type="term" value="P:cell division"/>
    <property type="evidence" value="ECO:0007669"/>
    <property type="project" value="UniProtKB-KW"/>
</dbReference>
<feature type="domain" description="DOC" evidence="7">
    <location>
        <begin position="235"/>
        <end position="453"/>
    </location>
</feature>
<proteinExistence type="inferred from homology"/>
<evidence type="ECO:0000256" key="1">
    <source>
        <dbReference type="ARBA" id="ARBA00006762"/>
    </source>
</evidence>
<feature type="region of interest" description="Disordered" evidence="6">
    <location>
        <begin position="484"/>
        <end position="532"/>
    </location>
</feature>
<dbReference type="InterPro" id="IPR004939">
    <property type="entry name" value="APC_su10/DOC_dom"/>
</dbReference>
<feature type="region of interest" description="Disordered" evidence="6">
    <location>
        <begin position="546"/>
        <end position="601"/>
    </location>
</feature>
<dbReference type="Proteomes" id="UP000028837">
    <property type="component" value="Unassembled WGS sequence"/>
</dbReference>
<dbReference type="SUPFAM" id="SSF49785">
    <property type="entry name" value="Galactose-binding domain-like"/>
    <property type="match status" value="1"/>
</dbReference>
<evidence type="ECO:0000256" key="4">
    <source>
        <dbReference type="ARBA" id="ARBA00022786"/>
    </source>
</evidence>
<keyword evidence="2" id="KW-0132">Cell division</keyword>
<feature type="region of interest" description="Disordered" evidence="6">
    <location>
        <begin position="1"/>
        <end position="221"/>
    </location>
</feature>
<dbReference type="InterPro" id="IPR016901">
    <property type="entry name" value="APC10/Doc1"/>
</dbReference>
<dbReference type="Gene3D" id="2.60.120.260">
    <property type="entry name" value="Galactose-binding domain-like"/>
    <property type="match status" value="1"/>
</dbReference>
<accession>A0A086K0F1</accession>
<keyword evidence="4" id="KW-0833">Ubl conjugation pathway</keyword>
<feature type="compositionally biased region" description="Basic and acidic residues" evidence="6">
    <location>
        <begin position="22"/>
        <end position="44"/>
    </location>
</feature>
<dbReference type="GO" id="GO:0070979">
    <property type="term" value="P:protein K11-linked ubiquitination"/>
    <property type="evidence" value="ECO:0007669"/>
    <property type="project" value="TreeGrafter"/>
</dbReference>
<dbReference type="Pfam" id="PF03256">
    <property type="entry name" value="ANAPC10"/>
    <property type="match status" value="1"/>
</dbReference>
<keyword evidence="3" id="KW-0498">Mitosis</keyword>
<feature type="compositionally biased region" description="Low complexity" evidence="6">
    <location>
        <begin position="123"/>
        <end position="196"/>
    </location>
</feature>
<dbReference type="EMBL" id="AHZU02000976">
    <property type="protein sequence ID" value="KFG37869.1"/>
    <property type="molecule type" value="Genomic_DNA"/>
</dbReference>
<evidence type="ECO:0000313" key="9">
    <source>
        <dbReference type="Proteomes" id="UP000028837"/>
    </source>
</evidence>
<dbReference type="GO" id="GO:0031145">
    <property type="term" value="P:anaphase-promoting complex-dependent catabolic process"/>
    <property type="evidence" value="ECO:0007669"/>
    <property type="project" value="InterPro"/>
</dbReference>
<dbReference type="PANTHER" id="PTHR12936">
    <property type="entry name" value="ANAPHASE-PROMOTING COMPLEX 10"/>
    <property type="match status" value="1"/>
</dbReference>
<evidence type="ECO:0000259" key="7">
    <source>
        <dbReference type="PROSITE" id="PS51284"/>
    </source>
</evidence>
<protein>
    <submittedName>
        <fullName evidence="8">Anaphase-promoting complex subunit APC10</fullName>
    </submittedName>
</protein>
<evidence type="ECO:0000256" key="2">
    <source>
        <dbReference type="ARBA" id="ARBA00022618"/>
    </source>
</evidence>
<keyword evidence="5" id="KW-0131">Cell cycle</keyword>
<sequence length="601" mass="64326">MPHRAAGEARRRLRPPSVLGHLKREEQEGDQGREGEGGQEDSRFDGSSVSFSDELEDTESDSGSSFSEADVTNASDLSSSSSGCSSGTEDVEDHFFSDSSLSSDASCRRKVPEKPATGTDAASPSSGSLSHSSSLSVVYPSTSFSPSSPSPSASSRPHSPSSSSHLSSSSRSPFSSPSAGSSSPSCASAGSSAASPDRVASPTLDPASPRTSDWTEKQWWGGGMTRGIPANSFLAAYPSRLCGVALPPFEELSPHWRELGALAFWRLSSAKDGSGVAQLRDNDSRTFWQSDGAAPHTVTLTFNRLMKISRVDLLLNLQVDESYTPRVVQIKIGDSPTTLHVAKEAEYEPGARDEGAAWWSILLHPKDALRAKHAGRLPFEDAPDEALSPFYAWLDTLDYVGGFCLQIAILQTFHEGRDVHVRQIRVYGPDGEARPAVSPAHECSSRLVHRGQGRGATETDANEGGDQALVSFESLPSFHTAQMRFPHTTSDPLDAGESDQGETGGDPEEEPEREQAEEQPGEQEGEEEPRDVAFYLVRMYYETQLRRQREDGDGEERNDAAVLPTPSHLSSDLDSGTTAGMMRSPAGGASAGHPRDGSGLP</sequence>
<dbReference type="OrthoDB" id="24948at2759"/>
<dbReference type="GO" id="GO:0005680">
    <property type="term" value="C:anaphase-promoting complex"/>
    <property type="evidence" value="ECO:0007669"/>
    <property type="project" value="InterPro"/>
</dbReference>